<name>A0A0F9B6U2_9ZZZZ</name>
<protein>
    <submittedName>
        <fullName evidence="1">Uncharacterized protein</fullName>
    </submittedName>
</protein>
<gene>
    <name evidence="1" type="ORF">LCGC14_2483350</name>
</gene>
<reference evidence="1" key="1">
    <citation type="journal article" date="2015" name="Nature">
        <title>Complex archaea that bridge the gap between prokaryotes and eukaryotes.</title>
        <authorList>
            <person name="Spang A."/>
            <person name="Saw J.H."/>
            <person name="Jorgensen S.L."/>
            <person name="Zaremba-Niedzwiedzka K."/>
            <person name="Martijn J."/>
            <person name="Lind A.E."/>
            <person name="van Eijk R."/>
            <person name="Schleper C."/>
            <person name="Guy L."/>
            <person name="Ettema T.J."/>
        </authorList>
    </citation>
    <scope>NUCLEOTIDE SEQUENCE</scope>
</reference>
<dbReference type="EMBL" id="LAZR01039173">
    <property type="protein sequence ID" value="KKL17659.1"/>
    <property type="molecule type" value="Genomic_DNA"/>
</dbReference>
<proteinExistence type="predicted"/>
<organism evidence="1">
    <name type="scientific">marine sediment metagenome</name>
    <dbReference type="NCBI Taxonomy" id="412755"/>
    <lineage>
        <taxon>unclassified sequences</taxon>
        <taxon>metagenomes</taxon>
        <taxon>ecological metagenomes</taxon>
    </lineage>
</organism>
<feature type="non-terminal residue" evidence="1">
    <location>
        <position position="1"/>
    </location>
</feature>
<accession>A0A0F9B6U2</accession>
<comment type="caution">
    <text evidence="1">The sequence shown here is derived from an EMBL/GenBank/DDBJ whole genome shotgun (WGS) entry which is preliminary data.</text>
</comment>
<sequence>NIVTLSISPDTYEVDVCDPISNSASASLFNSVINPDLPHNTLYLKTIQTSYTPLTEGAPPLPLQSGPVIAMVYTLPVEGQGVAYIDAALKRGFINDVSLGGYTSAEEFPRYRARYTFSGVDLYGSSWGVTGGFDFRIGRYTQCSIVMYPELVELTGLANPDGNASDDITFSIGGGTLPFTVYSDKTGVIDSPGVLGAGVTSFTVDPDSVVLDTLVTLTVLDSLGATAMSQVNVTPASVVIDVVMYPASIQLTGLANPDGNASDDITFSIGGGTPPFTVYSDKTSNPDGNASDDITFSIGGGTPPFTVYSDTSSIINSPGTLAIDARSFTVDPDSVVLDTLVTLTVLDSLGATAMSQVNVTPGSVVIDVVMSPELIELTGLANPDGNVSDDITFSIGGGTPPFTVYSDTTGVIDSPGVLGAGVTSFTVDPDSVALDTPVTLTVQDSLGATATSLVTVTAGSVVIDVVMNPELIELTGLANPDGNASDDITFSIGGGTPPFTVYSD</sequence>
<feature type="non-terminal residue" evidence="1">
    <location>
        <position position="504"/>
    </location>
</feature>
<evidence type="ECO:0000313" key="1">
    <source>
        <dbReference type="EMBL" id="KKL17659.1"/>
    </source>
</evidence>
<dbReference type="AlphaFoldDB" id="A0A0F9B6U2"/>